<dbReference type="Pfam" id="PF24883">
    <property type="entry name" value="NPHP3_N"/>
    <property type="match status" value="1"/>
</dbReference>
<dbReference type="SMART" id="SM00248">
    <property type="entry name" value="ANK"/>
    <property type="match status" value="25"/>
</dbReference>
<evidence type="ECO:0000256" key="1">
    <source>
        <dbReference type="ARBA" id="ARBA00022737"/>
    </source>
</evidence>
<evidence type="ECO:0000256" key="3">
    <source>
        <dbReference type="PROSITE-ProRule" id="PRU00023"/>
    </source>
</evidence>
<feature type="region of interest" description="Disordered" evidence="4">
    <location>
        <begin position="2136"/>
        <end position="2188"/>
    </location>
</feature>
<dbReference type="SUPFAM" id="SSF52540">
    <property type="entry name" value="P-loop containing nucleoside triphosphate hydrolases"/>
    <property type="match status" value="1"/>
</dbReference>
<dbReference type="InterPro" id="IPR056884">
    <property type="entry name" value="NPHP3-like_N"/>
</dbReference>
<sequence>MYGMERNTAQLLPVVGDVYELSNALDQLFASLLTHLAETDVFGQSGAPSVFVVYAHDNEKEGASNSWCVRLLIEWLGAIRSRTVSDKAPLPLWASRAGGSGSIRNILSNQFCLLPASEAPSDVGVIHRVDKVVVCGSEVLKRYYENDFTTSYIDAIVKSYLQGQKDSADSQILEDGIRNIVEDQCQHDAFHHVLTELAFLKLRSFQNKDNHGIIPVTLNGDLMSWLPFRDNCDLVFKAKSLKKTDLHQLFFNVLGQIYIGEHTLINKCKACYDQTRKRFLDEPALSEARCQQIIDQEVSKTQKLLRDLESAAFRSQRHDRDQVASNQLHRSTDQKLRDMRTKFEQLFGETSAIRTKLEGDKFKDVIDWLSTCPFRLHHKSVSSGLMLGSSRWVTSHSTYREWFTSVASSIILIRGVRGCGKSSMFSVIVDQLLSYNKNEDGPVCAYYYCADTPSEPDRVSPDAILRSILRQLAIDEEKNTIEPRVLSEYDGLTDSPRTRPNLARLGRDDCIKLILELTTDRTTYISLDAVDELWEEGRAELIEALQRIVNESTGLVRVLITSRNDAQIEGLLQSAIELRVSPSENRCDIENFIKAQLTAVVRSRRLLNGHASADLLKRIHNSLITGAQEMFLWVQLQIEALCRKKTENDIAAALDAGLTGNLDEIYDRTYQSFSALDYTAKLVVQGVFSWILYGKSPLTVDTLRCALVLNPDLASRSREVILPDLLDVCHNLVVLDSAVDTLRLCHPSARDYMRRRELFSEVTGNRILAATCLQQCSRGLDGEPGKFLSTGPIQDFPLYAGLYWPEHLQAAEVPISDTNSAFQSLAKFVFVEDESCLDIAFIEWLEWVKRASNGLPPYHALRKTHECLTSPSGPSPLFTACVFGLDSLLHLTLSRMDDVNMEQRSDTGHTPLYLACTFGQSSVVPQLIKCGADTNVTCGSYGNPLQASCFRGHIDIVKTLLEHGVSPRVSAAFKNALHAACEGSRADVADFLIKNSSVIQDGGDYDDALQITAESGFQDAVEYLMKPSVARKYGRDSEKKDHAQEAIIGTIKKGQVAILRSFLRSNPRMIGNLPKDAMAIAALRGHAEMIDLLGNLGMDVEAEGKFGSALRSASLQGDERVVRKLLDMGADAKAIGTRGDCLQAAASKGHVEIMKLLISKGAEVNQQGKPCGTCIQAAAYRGRKEAVIFLIEEGAEIYRKGKFEDALHAAVHGGHQEIASFLQENHPPPVGRALPQNARRGDRKSTSYSKGQISDPMDDFRGETSSPQPENTDDEDYSVPEDPVQPASNHLNPTEYGLLFAVTIENIPTIRQKLQASYMDEGKVTKALITAAGKGKHEALKLLLEVGLRHITDPRRSSEDALIAAIKNQQAGCYRMLLKSLNHTLSLPGWAFALKAAAMTGDLDITAQVLTFKAIELCPFHLSKMEGKQAGPIPWSNDEGKTERANTSPVAACKDAIETAYASGHHGLASLVWNWALQRGPHNLGADTEEWGNLSSAAARFGDAWTLEACLALEEQCHGFNGKPHASKLDLLLEAVRGQNARTFKRLLEWVEQDKHDSTELIPSFMEACRLGFNEGALPLSSWQNRVILQVSDIEKALLIAAKVGNPRVIQHLLDETNIRDHDDFTTIITRALVTACELGHESVVEMCLEKGADPKLAVLKDESLQSQFSPPTVRCKSQLRSSFAASRVMRHARMHSRMHSRMPSESIVQTIDALQASLGPFARIRASEGTLKFDTLASSKRVDEERQLSIVRLILAHGANLGDPSNERNHPLRMAVRWGTTQVVQILLENGAADGFGPEGLRSLCLLAAKRRASISFRIILQLLNHGASIPTASDGSLAPAILEAVERSTDSIQYPNRDRGMFTSDKAARDLMNDGLRELIQVIFHRLPSQTAYVRVFGNILHVAAVAGDFATVGLLIKHNVNVNHIMFSDHSPLGAAAEFGQVQIMEALIKAGARVHFNYTIRGITGRYGAQEPAIKAIMGRQASALKLLLDAKADPNLDAGEESLLILATQSKSQALLSPLLQAGVDVKGAPLALITAAHDGSLELVTSLLNAGADVDELAIHGTNIYEKHICNALYISSEMGHTRIVQELLQRGANAALDVGDRDGLSLIVAARRGHLGIVKALLQYGCDPTRRSRGRKANSSVEQRKFEPSLDDQDYRLSTPPPESRNNSTMHQGNSRKGSPASLNAIESACVSRKGVQTSLQILKVLLEAVDDPEERQTTCLKALKYVSEVNHSRILEVLLDHVPLNSITLHHSCRCGSIRAVQKVLAQGIDVNTASPNGQLPLQVAVNHGHSELVLFLVANGANLGTSQDEGSLLSIYCLSAAVMESYAFSTQAKHKSIAKCELVVQKLLTLTHGSQVATSEEQSLLDRSLIFACLIGSTKIASILLDLGAQLDSRADLTQHIPGYYPSPLLAATEWNNPNTLRCLFRWQSDPKHVAKIAGSLDEALKACLEKTSPVLLQTFLDCASTVDVTDQHLKLAVKGDWERGPGESDLEILLQHRPNLVPSEDTIVALLGAETSNYAAQHCLFRLLLERSDCGVTKRMLREVADANVWKIFHDYNQGHQATRHLARAPGTNIERHGIGSHDDGLDDEFQVARERIGGQWEESGIA</sequence>
<dbReference type="InterPro" id="IPR027417">
    <property type="entry name" value="P-loop_NTPase"/>
</dbReference>
<dbReference type="InterPro" id="IPR054471">
    <property type="entry name" value="GPIID_WHD"/>
</dbReference>
<accession>A0A9P9EBN8</accession>
<keyword evidence="1" id="KW-0677">Repeat</keyword>
<dbReference type="PANTHER" id="PTHR24123">
    <property type="entry name" value="ANKYRIN REPEAT-CONTAINING"/>
    <property type="match status" value="1"/>
</dbReference>
<keyword evidence="2 3" id="KW-0040">ANK repeat</keyword>
<dbReference type="InterPro" id="IPR036770">
    <property type="entry name" value="Ankyrin_rpt-contain_sf"/>
</dbReference>
<name>A0A9P9EBN8_9HYPO</name>
<evidence type="ECO:0000259" key="6">
    <source>
        <dbReference type="Pfam" id="PF24883"/>
    </source>
</evidence>
<feature type="repeat" description="ANK" evidence="3">
    <location>
        <begin position="907"/>
        <end position="939"/>
    </location>
</feature>
<feature type="repeat" description="ANK" evidence="3">
    <location>
        <begin position="2285"/>
        <end position="2317"/>
    </location>
</feature>
<dbReference type="InterPro" id="IPR002110">
    <property type="entry name" value="Ankyrin_rpt"/>
</dbReference>
<evidence type="ECO:0000256" key="2">
    <source>
        <dbReference type="ARBA" id="ARBA00023043"/>
    </source>
</evidence>
<dbReference type="OrthoDB" id="7464126at2759"/>
<reference evidence="7" key="1">
    <citation type="journal article" date="2021" name="Nat. Commun.">
        <title>Genetic determinants of endophytism in the Arabidopsis root mycobiome.</title>
        <authorList>
            <person name="Mesny F."/>
            <person name="Miyauchi S."/>
            <person name="Thiergart T."/>
            <person name="Pickel B."/>
            <person name="Atanasova L."/>
            <person name="Karlsson M."/>
            <person name="Huettel B."/>
            <person name="Barry K.W."/>
            <person name="Haridas S."/>
            <person name="Chen C."/>
            <person name="Bauer D."/>
            <person name="Andreopoulos W."/>
            <person name="Pangilinan J."/>
            <person name="LaButti K."/>
            <person name="Riley R."/>
            <person name="Lipzen A."/>
            <person name="Clum A."/>
            <person name="Drula E."/>
            <person name="Henrissat B."/>
            <person name="Kohler A."/>
            <person name="Grigoriev I.V."/>
            <person name="Martin F.M."/>
            <person name="Hacquard S."/>
        </authorList>
    </citation>
    <scope>NUCLEOTIDE SEQUENCE</scope>
    <source>
        <strain evidence="7">MPI-CAGE-AT-0147</strain>
    </source>
</reference>
<dbReference type="Pfam" id="PF22939">
    <property type="entry name" value="WHD_GPIID"/>
    <property type="match status" value="1"/>
</dbReference>
<feature type="domain" description="GPI inositol-deacylase winged helix" evidence="5">
    <location>
        <begin position="680"/>
        <end position="761"/>
    </location>
</feature>
<comment type="caution">
    <text evidence="7">The sequence shown here is derived from an EMBL/GenBank/DDBJ whole genome shotgun (WGS) entry which is preliminary data.</text>
</comment>
<evidence type="ECO:0000313" key="8">
    <source>
        <dbReference type="Proteomes" id="UP000738349"/>
    </source>
</evidence>
<evidence type="ECO:0000256" key="4">
    <source>
        <dbReference type="SAM" id="MobiDB-lite"/>
    </source>
</evidence>
<dbReference type="PROSITE" id="PS50297">
    <property type="entry name" value="ANK_REP_REGION"/>
    <property type="match status" value="4"/>
</dbReference>
<dbReference type="Pfam" id="PF12796">
    <property type="entry name" value="Ank_2"/>
    <property type="match status" value="4"/>
</dbReference>
<feature type="region of interest" description="Disordered" evidence="4">
    <location>
        <begin position="1223"/>
        <end position="1291"/>
    </location>
</feature>
<dbReference type="InterPro" id="IPR051165">
    <property type="entry name" value="Multifunctional_ANK_Repeat"/>
</dbReference>
<feature type="domain" description="Nephrocystin 3-like N-terminal" evidence="6">
    <location>
        <begin position="388"/>
        <end position="563"/>
    </location>
</feature>
<dbReference type="Gene3D" id="1.25.40.20">
    <property type="entry name" value="Ankyrin repeat-containing domain"/>
    <property type="match status" value="7"/>
</dbReference>
<proteinExistence type="predicted"/>
<organism evidence="7 8">
    <name type="scientific">Dactylonectria macrodidyma</name>
    <dbReference type="NCBI Taxonomy" id="307937"/>
    <lineage>
        <taxon>Eukaryota</taxon>
        <taxon>Fungi</taxon>
        <taxon>Dikarya</taxon>
        <taxon>Ascomycota</taxon>
        <taxon>Pezizomycotina</taxon>
        <taxon>Sordariomycetes</taxon>
        <taxon>Hypocreomycetidae</taxon>
        <taxon>Hypocreales</taxon>
        <taxon>Nectriaceae</taxon>
        <taxon>Dactylonectria</taxon>
    </lineage>
</organism>
<feature type="repeat" description="ANK" evidence="3">
    <location>
        <begin position="1142"/>
        <end position="1169"/>
    </location>
</feature>
<keyword evidence="8" id="KW-1185">Reference proteome</keyword>
<feature type="compositionally biased region" description="Polar residues" evidence="4">
    <location>
        <begin position="2171"/>
        <end position="2184"/>
    </location>
</feature>
<feature type="repeat" description="ANK" evidence="3">
    <location>
        <begin position="1768"/>
        <end position="1793"/>
    </location>
</feature>
<feature type="repeat" description="ANK" evidence="3">
    <location>
        <begin position="1931"/>
        <end position="1963"/>
    </location>
</feature>
<evidence type="ECO:0000259" key="5">
    <source>
        <dbReference type="Pfam" id="PF22939"/>
    </source>
</evidence>
<evidence type="ECO:0000313" key="7">
    <source>
        <dbReference type="EMBL" id="KAH7134187.1"/>
    </source>
</evidence>
<dbReference type="EMBL" id="JAGMUV010000014">
    <property type="protein sequence ID" value="KAH7134187.1"/>
    <property type="molecule type" value="Genomic_DNA"/>
</dbReference>
<dbReference type="SUPFAM" id="SSF48403">
    <property type="entry name" value="Ankyrin repeat"/>
    <property type="match status" value="4"/>
</dbReference>
<dbReference type="Gene3D" id="3.40.50.300">
    <property type="entry name" value="P-loop containing nucleotide triphosphate hydrolases"/>
    <property type="match status" value="1"/>
</dbReference>
<gene>
    <name evidence="7" type="ORF">EDB81DRAFT_726142</name>
</gene>
<dbReference type="Proteomes" id="UP000738349">
    <property type="component" value="Unassembled WGS sequence"/>
</dbReference>
<dbReference type="PANTHER" id="PTHR24123:SF33">
    <property type="entry name" value="PROTEIN HOS4"/>
    <property type="match status" value="1"/>
</dbReference>
<protein>
    <submittedName>
        <fullName evidence="7">Ankyrin repeat-containing domain protein</fullName>
    </submittedName>
</protein>
<dbReference type="PROSITE" id="PS50088">
    <property type="entry name" value="ANK_REPEAT"/>
    <property type="match status" value="5"/>
</dbReference>